<dbReference type="Proteomes" id="UP001152795">
    <property type="component" value="Unassembled WGS sequence"/>
</dbReference>
<dbReference type="GO" id="GO:0045505">
    <property type="term" value="F:dynein intermediate chain binding"/>
    <property type="evidence" value="ECO:0007669"/>
    <property type="project" value="InterPro"/>
</dbReference>
<dbReference type="Pfam" id="PF12777">
    <property type="entry name" value="MT"/>
    <property type="match status" value="1"/>
</dbReference>
<dbReference type="GO" id="GO:0051959">
    <property type="term" value="F:dynein light intermediate chain binding"/>
    <property type="evidence" value="ECO:0007669"/>
    <property type="project" value="InterPro"/>
</dbReference>
<dbReference type="OrthoDB" id="5988534at2759"/>
<dbReference type="AlphaFoldDB" id="A0A7D9JF44"/>
<name>A0A7D9JF44_PARCT</name>
<dbReference type="InterPro" id="IPR024743">
    <property type="entry name" value="Dynein_HC_stalk"/>
</dbReference>
<sequence length="412" mass="46203">MAKIRKEYSSNPEFDATKVRSASSAAEGLCKWVCAMEIYDRVAKVVAPKKAKLAEAEGSLAETMGILESKRRELAEVEERLANLKSQFQEMTEKKEHLEFQVDLCSKKLDRAQKLIGGLGGEKDRWSAAAADLQRVYDNLTGDVLISSGVIAYLGAFTSLFRKRCTDDWSQTCKGRGISCSSDFSLSKTLGEPIKIRAWNIAGLPTDSFSIDNGVIVDNARRWPLMIDPQGQANKWVKNSEKDNRLSVIKLTDADYIRTLENSIQFGTPVLLENVREELDPSLEPLLLKQTFKQGGVLCIRLGETVIEYSSDFRFYITTKLRNPHYLPELSTKVTLLNFMITREGLEDQLLGIVVAKERPELEEERQGLILQSAANKKQLKEIEDKILETLSSSQGNILEDESAIQILDSSK</sequence>
<dbReference type="EMBL" id="CACRXK020015511">
    <property type="protein sequence ID" value="CAB4028486.1"/>
    <property type="molecule type" value="Genomic_DNA"/>
</dbReference>
<keyword evidence="2" id="KW-1185">Reference proteome</keyword>
<dbReference type="InterPro" id="IPR026983">
    <property type="entry name" value="DHC"/>
</dbReference>
<dbReference type="InterPro" id="IPR035706">
    <property type="entry name" value="AAA_9"/>
</dbReference>
<organism evidence="1 2">
    <name type="scientific">Paramuricea clavata</name>
    <name type="common">Red gorgonian</name>
    <name type="synonym">Violescent sea-whip</name>
    <dbReference type="NCBI Taxonomy" id="317549"/>
    <lineage>
        <taxon>Eukaryota</taxon>
        <taxon>Metazoa</taxon>
        <taxon>Cnidaria</taxon>
        <taxon>Anthozoa</taxon>
        <taxon>Octocorallia</taxon>
        <taxon>Malacalcyonacea</taxon>
        <taxon>Plexauridae</taxon>
        <taxon>Paramuricea</taxon>
    </lineage>
</organism>
<dbReference type="GO" id="GO:0007018">
    <property type="term" value="P:microtubule-based movement"/>
    <property type="evidence" value="ECO:0007669"/>
    <property type="project" value="InterPro"/>
</dbReference>
<dbReference type="Pfam" id="PF12781">
    <property type="entry name" value="AAA_9"/>
    <property type="match status" value="1"/>
</dbReference>
<dbReference type="FunFam" id="3.40.50.300:FF:000223">
    <property type="entry name" value="Dynein heavy chain 3, axonemal"/>
    <property type="match status" value="1"/>
</dbReference>
<reference evidence="1" key="1">
    <citation type="submission" date="2020-04" db="EMBL/GenBank/DDBJ databases">
        <authorList>
            <person name="Alioto T."/>
            <person name="Alioto T."/>
            <person name="Gomez Garrido J."/>
        </authorList>
    </citation>
    <scope>NUCLEOTIDE SEQUENCE</scope>
    <source>
        <strain evidence="1">A484AB</strain>
    </source>
</reference>
<protein>
    <submittedName>
        <fullName evidence="1">Dynein heavy chain 12, axonemal-like</fullName>
    </submittedName>
</protein>
<dbReference type="Gene3D" id="1.20.920.20">
    <property type="match status" value="1"/>
</dbReference>
<comment type="caution">
    <text evidence="1">The sequence shown here is derived from an EMBL/GenBank/DDBJ whole genome shotgun (WGS) entry which is preliminary data.</text>
</comment>
<dbReference type="GO" id="GO:0030286">
    <property type="term" value="C:dynein complex"/>
    <property type="evidence" value="ECO:0007669"/>
    <property type="project" value="InterPro"/>
</dbReference>
<dbReference type="Gene3D" id="3.40.50.300">
    <property type="entry name" value="P-loop containing nucleotide triphosphate hydrolases"/>
    <property type="match status" value="1"/>
</dbReference>
<dbReference type="PANTHER" id="PTHR22878">
    <property type="entry name" value="DYNEIN HEAVY CHAIN 6, AXONEMAL-LIKE-RELATED"/>
    <property type="match status" value="1"/>
</dbReference>
<dbReference type="Gene3D" id="6.10.140.1060">
    <property type="match status" value="1"/>
</dbReference>
<dbReference type="PANTHER" id="PTHR22878:SF70">
    <property type="entry name" value="DYNEIN HEAVY CHAIN 2, AXONEMAL"/>
    <property type="match status" value="1"/>
</dbReference>
<evidence type="ECO:0000313" key="2">
    <source>
        <dbReference type="Proteomes" id="UP001152795"/>
    </source>
</evidence>
<evidence type="ECO:0000313" key="1">
    <source>
        <dbReference type="EMBL" id="CAB4028486.1"/>
    </source>
</evidence>
<gene>
    <name evidence="1" type="ORF">PACLA_8A005448</name>
</gene>
<accession>A0A7D9JF44</accession>
<proteinExistence type="predicted"/>
<dbReference type="InterPro" id="IPR027417">
    <property type="entry name" value="P-loop_NTPase"/>
</dbReference>
<feature type="non-terminal residue" evidence="1">
    <location>
        <position position="412"/>
    </location>
</feature>